<dbReference type="InterPro" id="IPR035994">
    <property type="entry name" value="Nucleoside_phosphorylase_sf"/>
</dbReference>
<dbReference type="AlphaFoldDB" id="A0A381T8Q5"/>
<dbReference type="SUPFAM" id="SSF53167">
    <property type="entry name" value="Purine and uridine phosphorylases"/>
    <property type="match status" value="1"/>
</dbReference>
<accession>A0A381T8Q5</accession>
<protein>
    <submittedName>
        <fullName evidence="1">Uncharacterized protein</fullName>
    </submittedName>
</protein>
<reference evidence="1" key="1">
    <citation type="submission" date="2018-05" db="EMBL/GenBank/DDBJ databases">
        <authorList>
            <person name="Lanie J.A."/>
            <person name="Ng W.-L."/>
            <person name="Kazmierczak K.M."/>
            <person name="Andrzejewski T.M."/>
            <person name="Davidsen T.M."/>
            <person name="Wayne K.J."/>
            <person name="Tettelin H."/>
            <person name="Glass J.I."/>
            <person name="Rusch D."/>
            <person name="Podicherti R."/>
            <person name="Tsui H.-C.T."/>
            <person name="Winkler M.E."/>
        </authorList>
    </citation>
    <scope>NUCLEOTIDE SEQUENCE</scope>
</reference>
<dbReference type="GO" id="GO:0009116">
    <property type="term" value="P:nucleoside metabolic process"/>
    <property type="evidence" value="ECO:0007669"/>
    <property type="project" value="InterPro"/>
</dbReference>
<name>A0A381T8Q5_9ZZZZ</name>
<dbReference type="GO" id="GO:0003824">
    <property type="term" value="F:catalytic activity"/>
    <property type="evidence" value="ECO:0007669"/>
    <property type="project" value="InterPro"/>
</dbReference>
<gene>
    <name evidence="1" type="ORF">METZ01_LOCUS64755</name>
</gene>
<dbReference type="EMBL" id="UINC01004115">
    <property type="protein sequence ID" value="SVA11901.1"/>
    <property type="molecule type" value="Genomic_DNA"/>
</dbReference>
<evidence type="ECO:0000313" key="1">
    <source>
        <dbReference type="EMBL" id="SVA11901.1"/>
    </source>
</evidence>
<organism evidence="1">
    <name type="scientific">marine metagenome</name>
    <dbReference type="NCBI Taxonomy" id="408172"/>
    <lineage>
        <taxon>unclassified sequences</taxon>
        <taxon>metagenomes</taxon>
        <taxon>ecological metagenomes</taxon>
    </lineage>
</organism>
<dbReference type="Gene3D" id="3.40.50.1580">
    <property type="entry name" value="Nucleoside phosphorylase domain"/>
    <property type="match status" value="1"/>
</dbReference>
<proteinExistence type="predicted"/>
<sequence>MFPLYRNDNIYLVVSGIGKTLAAAGTAYLHAMSGQLPNQLFLNIGIAGHRRAITGASRVASRITDQSTGQTWYPSQIICDSLDRSPLITVETVERVYAEDAAYDMEAAGFYPIALRASTAELVQSLKVISDHPGEPVADLDLQRIQDLIGNCIDKIDSLVKALQNLADIVTSTIPTSYSLDPFFERWHFTVTQRHRLRRVLERWAVLEKDESPLTSVPSDCPSARDTIEALENALVAKRLDLHDPAAPTQPKPS</sequence>